<gene>
    <name evidence="3" type="ORF">BMG03_18635</name>
</gene>
<evidence type="ECO:0000313" key="3">
    <source>
        <dbReference type="EMBL" id="AQS49585.1"/>
    </source>
</evidence>
<proteinExistence type="predicted"/>
<dbReference type="InterPro" id="IPR018711">
    <property type="entry name" value="NAGPA"/>
</dbReference>
<dbReference type="Proteomes" id="UP000185622">
    <property type="component" value="Chromosome"/>
</dbReference>
<dbReference type="RefSeq" id="WP_075776889.1">
    <property type="nucleotide sequence ID" value="NZ_CP019437.1"/>
</dbReference>
<keyword evidence="4" id="KW-1185">Reference proteome</keyword>
<accession>A0ABM6ILD8</accession>
<dbReference type="Pfam" id="PF09992">
    <property type="entry name" value="NAGPA"/>
    <property type="match status" value="1"/>
</dbReference>
<organism evidence="3 4">
    <name type="scientific">Thioclava nitratireducens</name>
    <dbReference type="NCBI Taxonomy" id="1915078"/>
    <lineage>
        <taxon>Bacteria</taxon>
        <taxon>Pseudomonadati</taxon>
        <taxon>Pseudomonadota</taxon>
        <taxon>Alphaproteobacteria</taxon>
        <taxon>Rhodobacterales</taxon>
        <taxon>Paracoccaceae</taxon>
        <taxon>Thioclava</taxon>
    </lineage>
</organism>
<feature type="chain" id="PRO_5045277141" description="Phosphodiester glycosidase domain-containing protein" evidence="1">
    <location>
        <begin position="21"/>
        <end position="249"/>
    </location>
</feature>
<evidence type="ECO:0000256" key="1">
    <source>
        <dbReference type="SAM" id="SignalP"/>
    </source>
</evidence>
<keyword evidence="1" id="KW-0732">Signal</keyword>
<evidence type="ECO:0000259" key="2">
    <source>
        <dbReference type="Pfam" id="PF09992"/>
    </source>
</evidence>
<feature type="signal peptide" evidence="1">
    <location>
        <begin position="1"/>
        <end position="20"/>
    </location>
</feature>
<dbReference type="EMBL" id="CP019437">
    <property type="protein sequence ID" value="AQS49585.1"/>
    <property type="molecule type" value="Genomic_DNA"/>
</dbReference>
<name>A0ABM6ILD8_9RHOB</name>
<protein>
    <recommendedName>
        <fullName evidence="2">Phosphodiester glycosidase domain-containing protein</fullName>
    </recommendedName>
</protein>
<feature type="domain" description="Phosphodiester glycosidase" evidence="2">
    <location>
        <begin position="72"/>
        <end position="215"/>
    </location>
</feature>
<sequence length="249" mass="26405">MKTIATNAAALMLLATPALADAPCADRSFDGVTYTVCEAQLGQDLKLFLDDPDGNLIGTPERLSEVVPKGDRVIFAMNAGMYHPDRKPVGLFIENGKELHSIVTSEGPGNFGLLPNGVFCIGEAFSVTESRAFAADPKDCTYATQSGPMLVIDGTLHPKFLADGTSKNIRNGVGVSADGKTAYFAISDAPVSFHEFGRFFRDEMQVPNALYLDGKISRLTIPGQGREDMGLPMGPIVALIAHADPAAGD</sequence>
<evidence type="ECO:0000313" key="4">
    <source>
        <dbReference type="Proteomes" id="UP000185622"/>
    </source>
</evidence>
<reference evidence="3 4" key="1">
    <citation type="submission" date="2017-01" db="EMBL/GenBank/DDBJ databases">
        <title>The complete genome sequence of a sulfur-oxidizing marine bacterium Thioclava sp. 25B10_4T.</title>
        <authorList>
            <person name="Liu Y."/>
            <person name="Lai Q."/>
            <person name="Shao Z."/>
        </authorList>
    </citation>
    <scope>NUCLEOTIDE SEQUENCE [LARGE SCALE GENOMIC DNA]</scope>
    <source>
        <strain evidence="3 4">25B10_4</strain>
    </source>
</reference>